<feature type="transmembrane region" description="Helical" evidence="1">
    <location>
        <begin position="36"/>
        <end position="55"/>
    </location>
</feature>
<sequence length="263" mass="29131">MVSMTKIIFMVITALIAFGLPIVLGIVFCKKFGGTVKAILVGGLVFFIFQMVLRIPLLQVFSKQDWYVAMAKNHLLLAIFLGLTAGIFEEVGRFLGFRFLLKDRLNYGNGLAFGVGHGGIEAVLLVGLNYINYIIFALLLNKGLINQVFAGKISNDMISEIVKMLVSTPAYNFLLAGLERAFAITIQIALSLIVLLAVRNKNLLYLLIAILLHMLIDTPIAYMAMNGVNVFILEGITFLIALASLYFIIRMKDMDKVTNEVEL</sequence>
<comment type="caution">
    <text evidence="2">The sequence shown here is derived from an EMBL/GenBank/DDBJ whole genome shotgun (WGS) entry which is preliminary data.</text>
</comment>
<evidence type="ECO:0008006" key="4">
    <source>
        <dbReference type="Google" id="ProtNLM"/>
    </source>
</evidence>
<dbReference type="PIRSF" id="PIRSF033101">
    <property type="entry name" value="UCP033101"/>
    <property type="match status" value="1"/>
</dbReference>
<dbReference type="InterPro" id="IPR011397">
    <property type="entry name" value="YhfC"/>
</dbReference>
<keyword evidence="1" id="KW-0472">Membrane</keyword>
<organism evidence="2 3">
    <name type="scientific">Caloramator australicus RC3</name>
    <dbReference type="NCBI Taxonomy" id="857293"/>
    <lineage>
        <taxon>Bacteria</taxon>
        <taxon>Bacillati</taxon>
        <taxon>Bacillota</taxon>
        <taxon>Clostridia</taxon>
        <taxon>Eubacteriales</taxon>
        <taxon>Clostridiaceae</taxon>
        <taxon>Caloramator</taxon>
    </lineage>
</organism>
<feature type="transmembrane region" description="Helical" evidence="1">
    <location>
        <begin position="122"/>
        <end position="140"/>
    </location>
</feature>
<feature type="transmembrane region" description="Helical" evidence="1">
    <location>
        <begin position="230"/>
        <end position="249"/>
    </location>
</feature>
<gene>
    <name evidence="2" type="ORF">CAAU_2457</name>
</gene>
<evidence type="ECO:0000313" key="3">
    <source>
        <dbReference type="Proteomes" id="UP000007652"/>
    </source>
</evidence>
<feature type="transmembrane region" description="Helical" evidence="1">
    <location>
        <begin position="203"/>
        <end position="224"/>
    </location>
</feature>
<feature type="transmembrane region" description="Helical" evidence="1">
    <location>
        <begin position="173"/>
        <end position="196"/>
    </location>
</feature>
<reference evidence="2 3" key="1">
    <citation type="journal article" date="2011" name="J. Bacteriol.">
        <title>Draft genome sequence of Caloramator australicus strain RC3T, a thermoanaerobe from the Great Artesian Basin of Australia.</title>
        <authorList>
            <person name="Ogg C.D."/>
            <person name="Patel B.K.C."/>
        </authorList>
    </citation>
    <scope>NUCLEOTIDE SEQUENCE [LARGE SCALE GENOMIC DNA]</scope>
    <source>
        <strain evidence="2 3">RC3</strain>
    </source>
</reference>
<dbReference type="OrthoDB" id="9807167at2"/>
<keyword evidence="3" id="KW-1185">Reference proteome</keyword>
<feature type="transmembrane region" description="Helical" evidence="1">
    <location>
        <begin position="75"/>
        <end position="101"/>
    </location>
</feature>
<accession>I7LKK8</accession>
<name>I7LKK8_9CLOT</name>
<dbReference type="Pfam" id="PF10086">
    <property type="entry name" value="YhfC"/>
    <property type="match status" value="1"/>
</dbReference>
<dbReference type="Proteomes" id="UP000007652">
    <property type="component" value="Unassembled WGS sequence"/>
</dbReference>
<proteinExistence type="predicted"/>
<evidence type="ECO:0000313" key="2">
    <source>
        <dbReference type="EMBL" id="CCJ34540.1"/>
    </source>
</evidence>
<dbReference type="eggNOG" id="COG4377">
    <property type="taxonomic scope" value="Bacteria"/>
</dbReference>
<dbReference type="AlphaFoldDB" id="I7LKK8"/>
<feature type="transmembrane region" description="Helical" evidence="1">
    <location>
        <begin position="6"/>
        <end position="29"/>
    </location>
</feature>
<dbReference type="EMBL" id="CAKP01000130">
    <property type="protein sequence ID" value="CCJ34540.1"/>
    <property type="molecule type" value="Genomic_DNA"/>
</dbReference>
<keyword evidence="1" id="KW-1133">Transmembrane helix</keyword>
<keyword evidence="1" id="KW-0812">Transmembrane</keyword>
<dbReference type="PRINTS" id="PR00173">
    <property type="entry name" value="EDTRNSPORT"/>
</dbReference>
<evidence type="ECO:0000256" key="1">
    <source>
        <dbReference type="SAM" id="Phobius"/>
    </source>
</evidence>
<dbReference type="STRING" id="857293.CAAU_2457"/>
<protein>
    <recommendedName>
        <fullName evidence="4">YhfC family intramembrane metalloprotease</fullName>
    </recommendedName>
</protein>